<keyword evidence="5" id="KW-0812">Transmembrane</keyword>
<dbReference type="Proteomes" id="UP001162734">
    <property type="component" value="Chromosome"/>
</dbReference>
<evidence type="ECO:0000256" key="5">
    <source>
        <dbReference type="ARBA" id="ARBA00022692"/>
    </source>
</evidence>
<evidence type="ECO:0000313" key="14">
    <source>
        <dbReference type="Proteomes" id="UP001162734"/>
    </source>
</evidence>
<evidence type="ECO:0000256" key="10">
    <source>
        <dbReference type="ARBA" id="ARBA00023316"/>
    </source>
</evidence>
<evidence type="ECO:0000256" key="6">
    <source>
        <dbReference type="ARBA" id="ARBA00022960"/>
    </source>
</evidence>
<keyword evidence="2" id="KW-0997">Cell inner membrane</keyword>
<dbReference type="EMBL" id="AP025592">
    <property type="protein sequence ID" value="BDG08118.1"/>
    <property type="molecule type" value="Genomic_DNA"/>
</dbReference>
<dbReference type="RefSeq" id="WP_248345307.1">
    <property type="nucleotide sequence ID" value="NZ_AP025592.1"/>
</dbReference>
<protein>
    <recommendedName>
        <fullName evidence="12">Glycosyl transferase family 51 domain-containing protein</fullName>
    </recommendedName>
</protein>
<keyword evidence="4" id="KW-0808">Transferase</keyword>
<name>A0ABN6N7I2_9BACT</name>
<sequence length="633" mass="67668">MPATDPASPQPSPGPAPDAPRRAPGRRHLRAAVALAALAALALAGAVRAGEDRLEREVVARLRARLPDARLGQVGIDWRLRLVIRGLSLPASAPGRPPVLVVDRVAIRPAWARLLAGHPEPASILLDGVALEGGPRGEELARLPERLRSRARAPAERSEGRLPLLRVRQARVRLLLPGEGTGLEQLELGPLDATVRVQGAGAARTAVARASWSGGGLADAEVGLASPRTLRLHVAGVALSQLPAPLARRLPVEPRGGFLSLELRADGLQAEHGQARLSVHVRQALLAGAALGPEPLGPLTAGLQGVVAWASRDRAVLLREGELTLGDAGRARIAVDADLALGTEPRFAVDLSADRLPWDALLAALPPALRPGDEAPRVTGALSGHLALAGPLRRAEAWKLDAALDLSRLSGDPRSFLSRSFRYRPNVQDGPPRELVIGPENPRFVPLAALPPHLVRAVTTSEDAAFWGHHGFDFDELRNAFAEGVDAGRLVRGASTISQQLAKNLFLTPERTLSRKAREALLTVALEASVPKARLLEIYFNVVEWGPGVFGIGEAARHYFDKDPRELTPKEAAFLASIIPNPVRYHMYYARGALTDAWEARVRELLLKLRAVDAIDDAQLQEALDAPLAFARG</sequence>
<feature type="compositionally biased region" description="Pro residues" evidence="11">
    <location>
        <begin position="8"/>
        <end position="18"/>
    </location>
</feature>
<evidence type="ECO:0000256" key="8">
    <source>
        <dbReference type="ARBA" id="ARBA00022989"/>
    </source>
</evidence>
<keyword evidence="9" id="KW-0472">Membrane</keyword>
<dbReference type="InterPro" id="IPR001264">
    <property type="entry name" value="Glyco_trans_51"/>
</dbReference>
<evidence type="ECO:0000256" key="2">
    <source>
        <dbReference type="ARBA" id="ARBA00022519"/>
    </source>
</evidence>
<keyword evidence="6" id="KW-0133">Cell shape</keyword>
<dbReference type="Pfam" id="PF00912">
    <property type="entry name" value="Transgly"/>
    <property type="match status" value="1"/>
</dbReference>
<feature type="region of interest" description="Disordered" evidence="11">
    <location>
        <begin position="1"/>
        <end position="25"/>
    </location>
</feature>
<accession>A0ABN6N7I2</accession>
<dbReference type="InterPro" id="IPR011812">
    <property type="entry name" value="Pep_trsgly"/>
</dbReference>
<dbReference type="InterPro" id="IPR023346">
    <property type="entry name" value="Lysozyme-like_dom_sf"/>
</dbReference>
<evidence type="ECO:0000259" key="12">
    <source>
        <dbReference type="Pfam" id="PF00912"/>
    </source>
</evidence>
<evidence type="ECO:0000256" key="7">
    <source>
        <dbReference type="ARBA" id="ARBA00022984"/>
    </source>
</evidence>
<reference evidence="14" key="1">
    <citation type="journal article" date="2022" name="Int. J. Syst. Evol. Microbiol.">
        <title>Anaeromyxobacter oryzae sp. nov., Anaeromyxobacter diazotrophicus sp. nov. and Anaeromyxobacter paludicola sp. nov., isolated from paddy soils.</title>
        <authorList>
            <person name="Itoh H."/>
            <person name="Xu Z."/>
            <person name="Mise K."/>
            <person name="Masuda Y."/>
            <person name="Ushijima N."/>
            <person name="Hayakawa C."/>
            <person name="Shiratori Y."/>
            <person name="Senoo K."/>
        </authorList>
    </citation>
    <scope>NUCLEOTIDE SEQUENCE [LARGE SCALE GENOMIC DNA]</scope>
    <source>
        <strain evidence="14">Red630</strain>
    </source>
</reference>
<proteinExistence type="predicted"/>
<evidence type="ECO:0000256" key="9">
    <source>
        <dbReference type="ARBA" id="ARBA00023136"/>
    </source>
</evidence>
<organism evidence="13 14">
    <name type="scientific">Anaeromyxobacter paludicola</name>
    <dbReference type="NCBI Taxonomy" id="2918171"/>
    <lineage>
        <taxon>Bacteria</taxon>
        <taxon>Pseudomonadati</taxon>
        <taxon>Myxococcota</taxon>
        <taxon>Myxococcia</taxon>
        <taxon>Myxococcales</taxon>
        <taxon>Cystobacterineae</taxon>
        <taxon>Anaeromyxobacteraceae</taxon>
        <taxon>Anaeromyxobacter</taxon>
    </lineage>
</organism>
<dbReference type="InterPro" id="IPR036950">
    <property type="entry name" value="PBP_transglycosylase"/>
</dbReference>
<evidence type="ECO:0000256" key="3">
    <source>
        <dbReference type="ARBA" id="ARBA00022676"/>
    </source>
</evidence>
<keyword evidence="14" id="KW-1185">Reference proteome</keyword>
<keyword evidence="8" id="KW-1133">Transmembrane helix</keyword>
<evidence type="ECO:0000256" key="11">
    <source>
        <dbReference type="SAM" id="MobiDB-lite"/>
    </source>
</evidence>
<feature type="domain" description="Glycosyl transferase family 51" evidence="12">
    <location>
        <begin position="439"/>
        <end position="603"/>
    </location>
</feature>
<keyword evidence="3" id="KW-0328">Glycosyltransferase</keyword>
<evidence type="ECO:0000313" key="13">
    <source>
        <dbReference type="EMBL" id="BDG08118.1"/>
    </source>
</evidence>
<dbReference type="Gene3D" id="1.10.3810.10">
    <property type="entry name" value="Biosynthetic peptidoglycan transglycosylase-like"/>
    <property type="match status" value="1"/>
</dbReference>
<gene>
    <name evidence="13" type="ORF">AMPC_12310</name>
</gene>
<keyword evidence="1" id="KW-1003">Cell membrane</keyword>
<dbReference type="PANTHER" id="PTHR30400:SF0">
    <property type="entry name" value="BIOSYNTHETIC PEPTIDOGLYCAN TRANSGLYCOSYLASE"/>
    <property type="match status" value="1"/>
</dbReference>
<evidence type="ECO:0000256" key="1">
    <source>
        <dbReference type="ARBA" id="ARBA00022475"/>
    </source>
</evidence>
<keyword evidence="10" id="KW-0961">Cell wall biogenesis/degradation</keyword>
<dbReference type="SUPFAM" id="SSF53955">
    <property type="entry name" value="Lysozyme-like"/>
    <property type="match status" value="1"/>
</dbReference>
<evidence type="ECO:0000256" key="4">
    <source>
        <dbReference type="ARBA" id="ARBA00022679"/>
    </source>
</evidence>
<dbReference type="PANTHER" id="PTHR30400">
    <property type="entry name" value="MONOFUNCTIONAL BIOSYNTHETIC PEPTIDOGLYCAN TRANSGLYCOSYLASE"/>
    <property type="match status" value="1"/>
</dbReference>
<keyword evidence="7" id="KW-0573">Peptidoglycan synthesis</keyword>